<evidence type="ECO:0000313" key="3">
    <source>
        <dbReference type="EMBL" id="KAB7507773.1"/>
    </source>
</evidence>
<dbReference type="AlphaFoldDB" id="A0A5N5TNM3"/>
<gene>
    <name evidence="3" type="ORF">Anas_05919</name>
</gene>
<comment type="caution">
    <text evidence="3">The sequence shown here is derived from an EMBL/GenBank/DDBJ whole genome shotgun (WGS) entry which is preliminary data.</text>
</comment>
<evidence type="ECO:0000256" key="1">
    <source>
        <dbReference type="SAM" id="MobiDB-lite"/>
    </source>
</evidence>
<feature type="compositionally biased region" description="Low complexity" evidence="1">
    <location>
        <begin position="21"/>
        <end position="31"/>
    </location>
</feature>
<reference evidence="3 4" key="1">
    <citation type="journal article" date="2019" name="PLoS Biol.">
        <title>Sex chromosomes control vertical transmission of feminizing Wolbachia symbionts in an isopod.</title>
        <authorList>
            <person name="Becking T."/>
            <person name="Chebbi M.A."/>
            <person name="Giraud I."/>
            <person name="Moumen B."/>
            <person name="Laverre T."/>
            <person name="Caubet Y."/>
            <person name="Peccoud J."/>
            <person name="Gilbert C."/>
            <person name="Cordaux R."/>
        </authorList>
    </citation>
    <scope>NUCLEOTIDE SEQUENCE [LARGE SCALE GENOMIC DNA]</scope>
    <source>
        <strain evidence="3">ANa2</strain>
        <tissue evidence="3">Whole body excluding digestive tract and cuticle</tissue>
    </source>
</reference>
<organism evidence="3 4">
    <name type="scientific">Armadillidium nasatum</name>
    <dbReference type="NCBI Taxonomy" id="96803"/>
    <lineage>
        <taxon>Eukaryota</taxon>
        <taxon>Metazoa</taxon>
        <taxon>Ecdysozoa</taxon>
        <taxon>Arthropoda</taxon>
        <taxon>Crustacea</taxon>
        <taxon>Multicrustacea</taxon>
        <taxon>Malacostraca</taxon>
        <taxon>Eumalacostraca</taxon>
        <taxon>Peracarida</taxon>
        <taxon>Isopoda</taxon>
        <taxon>Oniscidea</taxon>
        <taxon>Crinocheta</taxon>
        <taxon>Armadillidiidae</taxon>
        <taxon>Armadillidium</taxon>
    </lineage>
</organism>
<keyword evidence="2" id="KW-0472">Membrane</keyword>
<proteinExistence type="predicted"/>
<keyword evidence="2" id="KW-1133">Transmembrane helix</keyword>
<sequence>MANGSFFEDYDNTGGEKLNDSPSSSQSPSPSETKEKETTTPVNIRDEICSSLSKWKHWKKKTITFAEDLHSNGTLDDEAQSLLEDHMDELISLTKKWRSFLNIKIECEVMPCKKVTSPERFSLTSWSSLEWESPRDDAIESKSKDEDQILDQSTLITVSDPSKDITEKDSKIGDLLSPLSKKGTPLSRNQDVFNEPTNVSSTSAREEKKNHQIFPHKQNLFMKCCGKVEETSPFTSPATVPSDDEAVVSSSTESSILYHEFPITADDIKSPKTPEETRFFSSDFQRSISHETRSRTLNDVSIASHRSRKIVLFVVGILSIILSVCSILSYLLRKEAQKWCYNNPHLRGHGSWIPFFHVQYSGEPPY</sequence>
<name>A0A5N5TNM3_9CRUS</name>
<keyword evidence="4" id="KW-1185">Reference proteome</keyword>
<evidence type="ECO:0000256" key="2">
    <source>
        <dbReference type="SAM" id="Phobius"/>
    </source>
</evidence>
<feature type="compositionally biased region" description="Polar residues" evidence="1">
    <location>
        <begin position="186"/>
        <end position="203"/>
    </location>
</feature>
<accession>A0A5N5TNM3</accession>
<evidence type="ECO:0000313" key="4">
    <source>
        <dbReference type="Proteomes" id="UP000326759"/>
    </source>
</evidence>
<dbReference type="Proteomes" id="UP000326759">
    <property type="component" value="Unassembled WGS sequence"/>
</dbReference>
<protein>
    <submittedName>
        <fullName evidence="3">Uncharacterized protein</fullName>
    </submittedName>
</protein>
<feature type="region of interest" description="Disordered" evidence="1">
    <location>
        <begin position="176"/>
        <end position="209"/>
    </location>
</feature>
<keyword evidence="2" id="KW-0812">Transmembrane</keyword>
<dbReference type="EMBL" id="SEYY01000219">
    <property type="protein sequence ID" value="KAB7507773.1"/>
    <property type="molecule type" value="Genomic_DNA"/>
</dbReference>
<feature type="transmembrane region" description="Helical" evidence="2">
    <location>
        <begin position="310"/>
        <end position="332"/>
    </location>
</feature>
<feature type="compositionally biased region" description="Basic and acidic residues" evidence="1">
    <location>
        <begin position="32"/>
        <end position="42"/>
    </location>
</feature>
<feature type="region of interest" description="Disordered" evidence="1">
    <location>
        <begin position="1"/>
        <end position="42"/>
    </location>
</feature>